<evidence type="ECO:0000256" key="7">
    <source>
        <dbReference type="ARBA" id="ARBA00022824"/>
    </source>
</evidence>
<evidence type="ECO:0000256" key="4">
    <source>
        <dbReference type="ARBA" id="ARBA00022481"/>
    </source>
</evidence>
<accession>A0AAV9J2D3</accession>
<dbReference type="InterPro" id="IPR045128">
    <property type="entry name" value="PI31-like"/>
</dbReference>
<keyword evidence="9" id="KW-0007">Acetylation</keyword>
<comment type="similarity">
    <text evidence="3">Belongs to the proteasome inhibitor PI31 family.</text>
</comment>
<evidence type="ECO:0000313" key="15">
    <source>
        <dbReference type="Proteomes" id="UP001301350"/>
    </source>
</evidence>
<evidence type="ECO:0000256" key="10">
    <source>
        <dbReference type="ARBA" id="ARBA00024805"/>
    </source>
</evidence>
<evidence type="ECO:0000256" key="3">
    <source>
        <dbReference type="ARBA" id="ARBA00006405"/>
    </source>
</evidence>
<dbReference type="GO" id="GO:0005783">
    <property type="term" value="C:endoplasmic reticulum"/>
    <property type="evidence" value="ECO:0007669"/>
    <property type="project" value="UniProtKB-SubCell"/>
</dbReference>
<feature type="domain" description="PI31 proteasome regulator C-terminal" evidence="12">
    <location>
        <begin position="247"/>
        <end position="326"/>
    </location>
</feature>
<dbReference type="Gene3D" id="3.40.1000.30">
    <property type="match status" value="1"/>
</dbReference>
<keyword evidence="5" id="KW-0963">Cytoplasm</keyword>
<evidence type="ECO:0000256" key="1">
    <source>
        <dbReference type="ARBA" id="ARBA00004240"/>
    </source>
</evidence>
<dbReference type="PANTHER" id="PTHR13266">
    <property type="entry name" value="PROTEASOME INHIBITOR"/>
    <property type="match status" value="1"/>
</dbReference>
<keyword evidence="4" id="KW-0488">Methylation</keyword>
<comment type="subcellular location">
    <subcellularLocation>
        <location evidence="2">Cytoplasm</location>
    </subcellularLocation>
    <subcellularLocation>
        <location evidence="1">Endoplasmic reticulum</location>
    </subcellularLocation>
</comment>
<dbReference type="GO" id="GO:0043161">
    <property type="term" value="P:proteasome-mediated ubiquitin-dependent protein catabolic process"/>
    <property type="evidence" value="ECO:0007669"/>
    <property type="project" value="InterPro"/>
</dbReference>
<evidence type="ECO:0008006" key="16">
    <source>
        <dbReference type="Google" id="ProtNLM"/>
    </source>
</evidence>
<feature type="compositionally biased region" description="Pro residues" evidence="11">
    <location>
        <begin position="352"/>
        <end position="361"/>
    </location>
</feature>
<dbReference type="InterPro" id="IPR021625">
    <property type="entry name" value="PI31_Prot_N"/>
</dbReference>
<keyword evidence="7" id="KW-0256">Endoplasmic reticulum</keyword>
<dbReference type="AlphaFoldDB" id="A0AAV9J2D3"/>
<keyword evidence="6" id="KW-0597">Phosphoprotein</keyword>
<organism evidence="14 15">
    <name type="scientific">Cyanidium caldarium</name>
    <name type="common">Red alga</name>
    <dbReference type="NCBI Taxonomy" id="2771"/>
    <lineage>
        <taxon>Eukaryota</taxon>
        <taxon>Rhodophyta</taxon>
        <taxon>Bangiophyceae</taxon>
        <taxon>Cyanidiales</taxon>
        <taxon>Cyanidiaceae</taxon>
        <taxon>Cyanidium</taxon>
    </lineage>
</organism>
<evidence type="ECO:0000256" key="9">
    <source>
        <dbReference type="ARBA" id="ARBA00022990"/>
    </source>
</evidence>
<dbReference type="GO" id="GO:0000502">
    <property type="term" value="C:proteasome complex"/>
    <property type="evidence" value="ECO:0007669"/>
    <property type="project" value="UniProtKB-KW"/>
</dbReference>
<proteinExistence type="inferred from homology"/>
<gene>
    <name evidence="14" type="ORF">CDCA_CDCA19G4742</name>
</gene>
<dbReference type="EMBL" id="JANCYW010000019">
    <property type="protein sequence ID" value="KAK4538717.1"/>
    <property type="molecule type" value="Genomic_DNA"/>
</dbReference>
<dbReference type="InterPro" id="IPR013886">
    <property type="entry name" value="PI31_Prot_C"/>
</dbReference>
<feature type="domain" description="PI31 proteasome regulator N-terminal" evidence="13">
    <location>
        <begin position="24"/>
        <end position="178"/>
    </location>
</feature>
<evidence type="ECO:0000259" key="12">
    <source>
        <dbReference type="Pfam" id="PF08577"/>
    </source>
</evidence>
<comment type="function">
    <text evidence="10">Plays an important role in control of proteasome function. Inhibits the hydrolysis of protein and peptide substrates by the 20S proteasome. Also inhibits the activation of the proteasome by the proteasome regulatory proteins PA700 and PA28.</text>
</comment>
<evidence type="ECO:0000256" key="11">
    <source>
        <dbReference type="SAM" id="MobiDB-lite"/>
    </source>
</evidence>
<evidence type="ECO:0000256" key="2">
    <source>
        <dbReference type="ARBA" id="ARBA00004496"/>
    </source>
</evidence>
<dbReference type="Pfam" id="PF11566">
    <property type="entry name" value="PI31_Prot_N"/>
    <property type="match status" value="1"/>
</dbReference>
<evidence type="ECO:0000259" key="13">
    <source>
        <dbReference type="Pfam" id="PF11566"/>
    </source>
</evidence>
<name>A0AAV9J2D3_CYACA</name>
<dbReference type="Proteomes" id="UP001301350">
    <property type="component" value="Unassembled WGS sequence"/>
</dbReference>
<dbReference type="Pfam" id="PF08577">
    <property type="entry name" value="PI31_Prot_C"/>
    <property type="match status" value="1"/>
</dbReference>
<dbReference type="PANTHER" id="PTHR13266:SF1">
    <property type="entry name" value="PROTEASOME INHIBITOR PI31 SUBUNIT"/>
    <property type="match status" value="1"/>
</dbReference>
<comment type="caution">
    <text evidence="14">The sequence shown here is derived from an EMBL/GenBank/DDBJ whole genome shotgun (WGS) entry which is preliminary data.</text>
</comment>
<feature type="compositionally biased region" description="Pro residues" evidence="11">
    <location>
        <begin position="324"/>
        <end position="339"/>
    </location>
</feature>
<evidence type="ECO:0000256" key="8">
    <source>
        <dbReference type="ARBA" id="ARBA00022942"/>
    </source>
</evidence>
<feature type="compositionally biased region" description="Pro residues" evidence="11">
    <location>
        <begin position="209"/>
        <end position="227"/>
    </location>
</feature>
<feature type="region of interest" description="Disordered" evidence="11">
    <location>
        <begin position="180"/>
        <end position="361"/>
    </location>
</feature>
<keyword evidence="15" id="KW-1185">Reference proteome</keyword>
<reference evidence="14 15" key="1">
    <citation type="submission" date="2022-07" db="EMBL/GenBank/DDBJ databases">
        <title>Genome-wide signatures of adaptation to extreme environments.</title>
        <authorList>
            <person name="Cho C.H."/>
            <person name="Yoon H.S."/>
        </authorList>
    </citation>
    <scope>NUCLEOTIDE SEQUENCE [LARGE SCALE GENOMIC DNA]</scope>
    <source>
        <strain evidence="14 15">DBV 063 E5</strain>
    </source>
</reference>
<evidence type="ECO:0000256" key="6">
    <source>
        <dbReference type="ARBA" id="ARBA00022553"/>
    </source>
</evidence>
<evidence type="ECO:0000256" key="5">
    <source>
        <dbReference type="ARBA" id="ARBA00022490"/>
    </source>
</evidence>
<dbReference type="GO" id="GO:0070628">
    <property type="term" value="F:proteasome binding"/>
    <property type="evidence" value="ECO:0007669"/>
    <property type="project" value="InterPro"/>
</dbReference>
<sequence length="361" mass="39196">MPDAAEAAVGAVAWLQRLGHRPHSTDEALALVVHALLLRHGFRRMDALPTDPGLDPLPPAEAVMPRNWAPSDTAAGYGTDYRHQRSAMTFSVRVVPVGADRVMVTALAHEAPDTVRMLVLRPSEYVRQHRWEAVRQAGDDDNNDNIAMEWDDLVQNWQKLATLLQVDIVHALVPESAKDGYESVASGTQTPNTAGGVPARDRDRSRQPPRSPHIDPAPPPPLLPPLRPLTDERDPLRIRPPLYGPAVGDDDLFPPSPWRSRGPSGMPPAPSGSGGGMWVGPRHPVFRGRGGNGDDRPGTSDELFGDGRWLPPEARPPGARIDPFGPPLPPDAQPRPPTAGPSAPRRDYGDLDPPPPDTMYM</sequence>
<dbReference type="GO" id="GO:0004866">
    <property type="term" value="F:endopeptidase inhibitor activity"/>
    <property type="evidence" value="ECO:0007669"/>
    <property type="project" value="InterPro"/>
</dbReference>
<keyword evidence="8" id="KW-0647">Proteasome</keyword>
<evidence type="ECO:0000313" key="14">
    <source>
        <dbReference type="EMBL" id="KAK4538717.1"/>
    </source>
</evidence>
<protein>
    <recommendedName>
        <fullName evidence="16">Proteasome inhibitor PI31 subunit</fullName>
    </recommendedName>
</protein>